<keyword evidence="4" id="KW-0158">Chromosome</keyword>
<dbReference type="InterPro" id="IPR049589">
    <property type="entry name" value="NXP1_M-like"/>
</dbReference>
<keyword evidence="5" id="KW-0539">Nucleus</keyword>
<accession>A0A1I8ECE8</accession>
<evidence type="ECO:0000313" key="9">
    <source>
        <dbReference type="WBParaSite" id="maker-PairedContig_1368-snap-gene-1.15-mRNA-1"/>
    </source>
</evidence>
<dbReference type="GO" id="GO:0003682">
    <property type="term" value="F:chromatin binding"/>
    <property type="evidence" value="ECO:0007669"/>
    <property type="project" value="TreeGrafter"/>
</dbReference>
<comment type="subcellular location">
    <subcellularLocation>
        <location evidence="2">Chromosome</location>
    </subcellularLocation>
    <subcellularLocation>
        <location evidence="1">Nucleus</location>
    </subcellularLocation>
</comment>
<evidence type="ECO:0000256" key="2">
    <source>
        <dbReference type="ARBA" id="ARBA00004286"/>
    </source>
</evidence>
<feature type="domain" description="Rad21/Rec8-like protein C-terminal eukaryotic" evidence="7">
    <location>
        <begin position="530"/>
        <end position="581"/>
    </location>
</feature>
<organism evidence="9">
    <name type="scientific">Wuchereria bancrofti</name>
    <dbReference type="NCBI Taxonomy" id="6293"/>
    <lineage>
        <taxon>Eukaryota</taxon>
        <taxon>Metazoa</taxon>
        <taxon>Ecdysozoa</taxon>
        <taxon>Nematoda</taxon>
        <taxon>Chromadorea</taxon>
        <taxon>Rhabditida</taxon>
        <taxon>Spirurina</taxon>
        <taxon>Spiruromorpha</taxon>
        <taxon>Filarioidea</taxon>
        <taxon>Onchocercidae</taxon>
        <taxon>Wuchereria</taxon>
    </lineage>
</organism>
<dbReference type="InterPro" id="IPR036390">
    <property type="entry name" value="WH_DNA-bd_sf"/>
</dbReference>
<dbReference type="PANTHER" id="PTHR12585:SF69">
    <property type="entry name" value="FI11703P"/>
    <property type="match status" value="1"/>
</dbReference>
<dbReference type="InterPro" id="IPR006909">
    <property type="entry name" value="Rad21/Rec8_C_eu"/>
</dbReference>
<dbReference type="InterPro" id="IPR006910">
    <property type="entry name" value="Rad21_Rec8_N"/>
</dbReference>
<dbReference type="InterPro" id="IPR023093">
    <property type="entry name" value="ScpA-like_C"/>
</dbReference>
<dbReference type="SUPFAM" id="SSF46785">
    <property type="entry name" value="Winged helix' DNA-binding domain"/>
    <property type="match status" value="1"/>
</dbReference>
<comment type="similarity">
    <text evidence="3">Belongs to the rad21 family.</text>
</comment>
<dbReference type="WBParaSite" id="maker-PairedContig_1368-snap-gene-1.15-mRNA-1">
    <property type="protein sequence ID" value="maker-PairedContig_1368-snap-gene-1.15-mRNA-1"/>
    <property type="gene ID" value="maker-PairedContig_1368-snap-gene-1.15"/>
</dbReference>
<dbReference type="Pfam" id="PF04824">
    <property type="entry name" value="Rad21_Rec8"/>
    <property type="match status" value="1"/>
</dbReference>
<dbReference type="STRING" id="6293.A0A1I8ECE8"/>
<evidence type="ECO:0000256" key="6">
    <source>
        <dbReference type="SAM" id="MobiDB-lite"/>
    </source>
</evidence>
<evidence type="ECO:0008006" key="10">
    <source>
        <dbReference type="Google" id="ProtNLM"/>
    </source>
</evidence>
<proteinExistence type="inferred from homology"/>
<evidence type="ECO:0000259" key="8">
    <source>
        <dbReference type="Pfam" id="PF04825"/>
    </source>
</evidence>
<feature type="compositionally biased region" description="Acidic residues" evidence="6">
    <location>
        <begin position="494"/>
        <end position="504"/>
    </location>
</feature>
<evidence type="ECO:0000256" key="5">
    <source>
        <dbReference type="ARBA" id="ARBA00023242"/>
    </source>
</evidence>
<dbReference type="GO" id="GO:0007062">
    <property type="term" value="P:sister chromatid cohesion"/>
    <property type="evidence" value="ECO:0007669"/>
    <property type="project" value="InterPro"/>
</dbReference>
<dbReference type="PANTHER" id="PTHR12585">
    <property type="entry name" value="SCC1 / RAD21 FAMILY MEMBER"/>
    <property type="match status" value="1"/>
</dbReference>
<evidence type="ECO:0000256" key="1">
    <source>
        <dbReference type="ARBA" id="ARBA00004123"/>
    </source>
</evidence>
<feature type="region of interest" description="Disordered" evidence="6">
    <location>
        <begin position="481"/>
        <end position="507"/>
    </location>
</feature>
<sequence>MGPEHFFEGMFYAQFVLSKKGPLAKIWLAAHWEKKLSKAQIYETNVQDAVDEILKPKVKMALRTTGHLLLGIVRIYSRKAKYLLADCNEAFLKIKMAFRPGQVELDEDGQQTANAAINLPEVFHDFDAALPDFNELDMHAQIHINQSRIDDITLKEDLIPETADMPFGAEFGGDDFGESSLGLFSDVNIEEARDRVSYAPEAGIIRSAATLLEESEPGSEKGDAISGKAMDVDIADHLGMPMPDDDFGDFPADNMLDAPGAEHDIPMEAEDVAATAIAGLVIPTTAGLASESFTLEPLDAAAVAVAGIEKPGRPKRKRRLIVDEQKNISGDEMKGNMAEYRDTLQPLDLAPPTRKLMRLKETGTADKLFAIPGCAHLRAQNLLKLYRSHLVYHVHSASTLTGDQIRKDLDMAEHVDDNIEPEGSIVSGLLEDRMDDFDDVGIAAMSPDENIGQLETIPEEVPIAPEEQLISISKDVFTSPERKKERKSRVERTVDEDETGADAEDEHRWTKRTQNVLNSISTKIKASSDGKILFTDLLTKGSTRKTAAQKFSMLLVLKKWQAIDVQQTEPYGEIIISAGPNITSARFKSYELHISTKLKIHNVFDTILNV</sequence>
<name>A0A1I8ECE8_WUCBA</name>
<dbReference type="Pfam" id="PF04825">
    <property type="entry name" value="Rad21_Rec8_N"/>
    <property type="match status" value="1"/>
</dbReference>
<evidence type="ECO:0000256" key="4">
    <source>
        <dbReference type="ARBA" id="ARBA00022454"/>
    </source>
</evidence>
<feature type="domain" description="Rad21/Rec8-like protein N-terminal" evidence="8">
    <location>
        <begin position="10"/>
        <end position="113"/>
    </location>
</feature>
<reference evidence="9" key="1">
    <citation type="submission" date="2016-11" db="UniProtKB">
        <authorList>
            <consortium name="WormBaseParasite"/>
        </authorList>
    </citation>
    <scope>IDENTIFICATION</scope>
    <source>
        <strain evidence="9">pt0022</strain>
    </source>
</reference>
<evidence type="ECO:0000256" key="3">
    <source>
        <dbReference type="ARBA" id="ARBA00009870"/>
    </source>
</evidence>
<protein>
    <recommendedName>
        <fullName evidence="10">Rad21/Rec8-like protein N-terminal domain-containing protein</fullName>
    </recommendedName>
</protein>
<feature type="compositionally biased region" description="Basic and acidic residues" evidence="6">
    <location>
        <begin position="481"/>
        <end position="493"/>
    </location>
</feature>
<dbReference type="GO" id="GO:0008278">
    <property type="term" value="C:cohesin complex"/>
    <property type="evidence" value="ECO:0007669"/>
    <property type="project" value="InterPro"/>
</dbReference>
<dbReference type="GO" id="GO:0005634">
    <property type="term" value="C:nucleus"/>
    <property type="evidence" value="ECO:0007669"/>
    <property type="project" value="UniProtKB-SubCell"/>
</dbReference>
<dbReference type="Gene3D" id="1.10.10.580">
    <property type="entry name" value="Structural maintenance of chromosome 1. Chain E"/>
    <property type="match status" value="1"/>
</dbReference>
<dbReference type="CDD" id="cd21792">
    <property type="entry name" value="Rad21_Rec8_M_NXP1-like"/>
    <property type="match status" value="1"/>
</dbReference>
<evidence type="ECO:0000259" key="7">
    <source>
        <dbReference type="Pfam" id="PF04824"/>
    </source>
</evidence>
<dbReference type="AlphaFoldDB" id="A0A1I8ECE8"/>
<dbReference type="GO" id="GO:1990414">
    <property type="term" value="P:replication-born double-strand break repair via sister chromatid exchange"/>
    <property type="evidence" value="ECO:0007669"/>
    <property type="project" value="TreeGrafter"/>
</dbReference>
<dbReference type="InterPro" id="IPR039781">
    <property type="entry name" value="Rad21/Rec8-like"/>
</dbReference>